<dbReference type="GO" id="GO:0005739">
    <property type="term" value="C:mitochondrion"/>
    <property type="evidence" value="ECO:0007669"/>
    <property type="project" value="TreeGrafter"/>
</dbReference>
<evidence type="ECO:0000259" key="5">
    <source>
        <dbReference type="SMART" id="SM00479"/>
    </source>
</evidence>
<reference evidence="7" key="1">
    <citation type="submission" date="2011-08" db="EMBL/GenBank/DDBJ databases">
        <authorList>
            <person name="Rombauts S."/>
        </authorList>
    </citation>
    <scope>NUCLEOTIDE SEQUENCE</scope>
    <source>
        <strain evidence="7">London</strain>
    </source>
</reference>
<dbReference type="AlphaFoldDB" id="T1JYH7"/>
<dbReference type="SMART" id="SM00479">
    <property type="entry name" value="EXOIII"/>
    <property type="match status" value="1"/>
</dbReference>
<dbReference type="GO" id="GO:0003676">
    <property type="term" value="F:nucleic acid binding"/>
    <property type="evidence" value="ECO:0007669"/>
    <property type="project" value="InterPro"/>
</dbReference>
<dbReference type="SUPFAM" id="SSF53098">
    <property type="entry name" value="Ribonuclease H-like"/>
    <property type="match status" value="1"/>
</dbReference>
<evidence type="ECO:0000256" key="4">
    <source>
        <dbReference type="ARBA" id="ARBA00022839"/>
    </source>
</evidence>
<dbReference type="OMA" id="AFFHYRN"/>
<dbReference type="Proteomes" id="UP000015104">
    <property type="component" value="Unassembled WGS sequence"/>
</dbReference>
<protein>
    <recommendedName>
        <fullName evidence="5">Exonuclease domain-containing protein</fullName>
    </recommendedName>
</protein>
<evidence type="ECO:0000256" key="3">
    <source>
        <dbReference type="ARBA" id="ARBA00022801"/>
    </source>
</evidence>
<dbReference type="STRING" id="32264.T1JYH7"/>
<keyword evidence="4" id="KW-0269">Exonuclease</keyword>
<evidence type="ECO:0000256" key="1">
    <source>
        <dbReference type="ARBA" id="ARBA00009921"/>
    </source>
</evidence>
<feature type="domain" description="Exonuclease" evidence="5">
    <location>
        <begin position="70"/>
        <end position="241"/>
    </location>
</feature>
<dbReference type="Pfam" id="PF00929">
    <property type="entry name" value="RNase_T"/>
    <property type="match status" value="1"/>
</dbReference>
<keyword evidence="2" id="KW-0540">Nuclease</keyword>
<comment type="similarity">
    <text evidence="1">Belongs to the oligoribonuclease family.</text>
</comment>
<evidence type="ECO:0000313" key="6">
    <source>
        <dbReference type="EnsemblMetazoa" id="tetur03g00410.1"/>
    </source>
</evidence>
<dbReference type="InterPro" id="IPR013520">
    <property type="entry name" value="Ribonucl_H"/>
</dbReference>
<keyword evidence="7" id="KW-1185">Reference proteome</keyword>
<proteinExistence type="inferred from homology"/>
<dbReference type="InterPro" id="IPR012337">
    <property type="entry name" value="RNaseH-like_sf"/>
</dbReference>
<organism evidence="6 7">
    <name type="scientific">Tetranychus urticae</name>
    <name type="common">Two-spotted spider mite</name>
    <dbReference type="NCBI Taxonomy" id="32264"/>
    <lineage>
        <taxon>Eukaryota</taxon>
        <taxon>Metazoa</taxon>
        <taxon>Ecdysozoa</taxon>
        <taxon>Arthropoda</taxon>
        <taxon>Chelicerata</taxon>
        <taxon>Arachnida</taxon>
        <taxon>Acari</taxon>
        <taxon>Acariformes</taxon>
        <taxon>Trombidiformes</taxon>
        <taxon>Prostigmata</taxon>
        <taxon>Eleutherengona</taxon>
        <taxon>Raphignathae</taxon>
        <taxon>Tetranychoidea</taxon>
        <taxon>Tetranychidae</taxon>
        <taxon>Tetranychus</taxon>
    </lineage>
</organism>
<reference evidence="6" key="2">
    <citation type="submission" date="2015-06" db="UniProtKB">
        <authorList>
            <consortium name="EnsemblMetazoa"/>
        </authorList>
    </citation>
    <scope>IDENTIFICATION</scope>
</reference>
<dbReference type="NCBIfam" id="NF003765">
    <property type="entry name" value="PRK05359.1"/>
    <property type="match status" value="1"/>
</dbReference>
<dbReference type="eggNOG" id="KOG3242">
    <property type="taxonomic scope" value="Eukaryota"/>
</dbReference>
<evidence type="ECO:0000313" key="7">
    <source>
        <dbReference type="Proteomes" id="UP000015104"/>
    </source>
</evidence>
<dbReference type="InterPro" id="IPR036397">
    <property type="entry name" value="RNaseH_sf"/>
</dbReference>
<dbReference type="GO" id="GO:0000175">
    <property type="term" value="F:3'-5'-RNA exonuclease activity"/>
    <property type="evidence" value="ECO:0007669"/>
    <property type="project" value="InterPro"/>
</dbReference>
<name>T1JYH7_TETUR</name>
<evidence type="ECO:0000256" key="2">
    <source>
        <dbReference type="ARBA" id="ARBA00022722"/>
    </source>
</evidence>
<dbReference type="OrthoDB" id="270189at2759"/>
<dbReference type="EnsemblMetazoa" id="tetur03g00410.1">
    <property type="protein sequence ID" value="tetur03g00410.1"/>
    <property type="gene ID" value="tetur03g00410"/>
</dbReference>
<gene>
    <name evidence="6" type="primary">107372307</name>
</gene>
<dbReference type="Gene3D" id="3.30.420.10">
    <property type="entry name" value="Ribonuclease H-like superfamily/Ribonuclease H"/>
    <property type="match status" value="1"/>
</dbReference>
<dbReference type="HOGENOM" id="CLU_064761_1_0_1"/>
<dbReference type="KEGG" id="tut:107372307"/>
<dbReference type="EMBL" id="CAEY01001108">
    <property type="status" value="NOT_ANNOTATED_CDS"/>
    <property type="molecule type" value="Genomic_DNA"/>
</dbReference>
<keyword evidence="3" id="KW-0378">Hydrolase</keyword>
<sequence>MIKSGLRLIHHSQGHRKLIGSLLVNNIPSFCLLPSSLIGSPISFSSKTCSTAKMDMPDETKLHYYETHPDIVWADCEMSGLDINKDYLLEIAIIITDSDLNELATLGPLVIKTDPHILSNMDDWCTRNHTKTGLYKACLESQLTIEQADQQLHDLLMSRNMKLAVLAGNSIAYDKLFLSKYCPKFSSLLHYRTIDVSSFKEVIKRWYPDEVNLKKRHLHRALDDIRDCITELRYYRSKFFKPSLTSDNKKDSISGWGDWSRIMEPNK</sequence>
<dbReference type="PANTHER" id="PTHR11046:SF0">
    <property type="entry name" value="OLIGORIBONUCLEASE, MITOCHONDRIAL"/>
    <property type="match status" value="1"/>
</dbReference>
<accession>T1JYH7</accession>
<dbReference type="CDD" id="cd06135">
    <property type="entry name" value="Orn"/>
    <property type="match status" value="1"/>
</dbReference>
<dbReference type="InterPro" id="IPR022894">
    <property type="entry name" value="Oligoribonuclease"/>
</dbReference>
<dbReference type="PANTHER" id="PTHR11046">
    <property type="entry name" value="OLIGORIBONUCLEASE, MITOCHONDRIAL"/>
    <property type="match status" value="1"/>
</dbReference>